<keyword evidence="2" id="KW-1133">Transmembrane helix</keyword>
<dbReference type="CTD" id="401152"/>
<evidence type="ECO:0000313" key="3">
    <source>
        <dbReference type="Proteomes" id="UP000504623"/>
    </source>
</evidence>
<dbReference type="GeneID" id="102828897"/>
<keyword evidence="2" id="KW-0472">Membrane</keyword>
<feature type="transmembrane region" description="Helical" evidence="2">
    <location>
        <begin position="43"/>
        <end position="63"/>
    </location>
</feature>
<protein>
    <submittedName>
        <fullName evidence="4">Uncharacterized protein C4orf3 homolog</fullName>
    </submittedName>
</protein>
<evidence type="ECO:0000256" key="2">
    <source>
        <dbReference type="SAM" id="Phobius"/>
    </source>
</evidence>
<dbReference type="RefSeq" id="XP_006874654.1">
    <property type="nucleotide sequence ID" value="XM_006874592.1"/>
</dbReference>
<organism evidence="3 4">
    <name type="scientific">Chrysochloris asiatica</name>
    <name type="common">Cape golden mole</name>
    <dbReference type="NCBI Taxonomy" id="185453"/>
    <lineage>
        <taxon>Eukaryota</taxon>
        <taxon>Metazoa</taxon>
        <taxon>Chordata</taxon>
        <taxon>Craniata</taxon>
        <taxon>Vertebrata</taxon>
        <taxon>Euteleostomi</taxon>
        <taxon>Mammalia</taxon>
        <taxon>Eutheria</taxon>
        <taxon>Afrotheria</taxon>
        <taxon>Chrysochloridae</taxon>
        <taxon>Chrysochlorinae</taxon>
        <taxon>Chrysochloris</taxon>
    </lineage>
</organism>
<accession>A0A9B0U949</accession>
<keyword evidence="2" id="KW-0812">Transmembrane</keyword>
<reference evidence="4" key="1">
    <citation type="submission" date="2025-08" db="UniProtKB">
        <authorList>
            <consortium name="RefSeq"/>
        </authorList>
    </citation>
    <scope>IDENTIFICATION</scope>
    <source>
        <tissue evidence="4">Spleen</tissue>
    </source>
</reference>
<feature type="compositionally biased region" description="Basic and acidic residues" evidence="1">
    <location>
        <begin position="1"/>
        <end position="34"/>
    </location>
</feature>
<dbReference type="OrthoDB" id="9633459at2759"/>
<evidence type="ECO:0000313" key="4">
    <source>
        <dbReference type="RefSeq" id="XP_006874654.1"/>
    </source>
</evidence>
<dbReference type="InterPro" id="IPR038780">
    <property type="entry name" value="ALN"/>
</dbReference>
<name>A0A9B0U949_CHRAS</name>
<keyword evidence="3" id="KW-1185">Reference proteome</keyword>
<sequence length="108" mass="12689">MDRGADAVGGRDRLRERRDLKEAGRQEQNPDERSQPMIPKHSYWLDLWFFIALDLVLFLVVYFMPWRKLIVFQVFFSVILIDVAGYKAESRGLNGKGGHFYKILREAI</sequence>
<dbReference type="AlphaFoldDB" id="A0A9B0U949"/>
<dbReference type="Proteomes" id="UP000504623">
    <property type="component" value="Unplaced"/>
</dbReference>
<evidence type="ECO:0000256" key="1">
    <source>
        <dbReference type="SAM" id="MobiDB-lite"/>
    </source>
</evidence>
<feature type="transmembrane region" description="Helical" evidence="2">
    <location>
        <begin position="69"/>
        <end position="86"/>
    </location>
</feature>
<proteinExistence type="predicted"/>
<dbReference type="PANTHER" id="PTHR37367:SF1">
    <property type="entry name" value="CHROMOSOME 4 OPEN READING FRAME 3"/>
    <property type="match status" value="1"/>
</dbReference>
<gene>
    <name evidence="4" type="primary">LOC102828897</name>
</gene>
<dbReference type="Pfam" id="PF17696">
    <property type="entry name" value="ALN"/>
    <property type="match status" value="1"/>
</dbReference>
<dbReference type="PANTHER" id="PTHR37367">
    <property type="entry name" value="CHROMOSOME 4 OPEN READING FRAME 3"/>
    <property type="match status" value="1"/>
</dbReference>
<feature type="region of interest" description="Disordered" evidence="1">
    <location>
        <begin position="1"/>
        <end position="37"/>
    </location>
</feature>